<name>A0A345YT03_9MICO</name>
<gene>
    <name evidence="7" type="ORF">DWV08_16470</name>
    <name evidence="8" type="ORF">DXU92_16365</name>
</gene>
<dbReference type="RefSeq" id="WP_115414802.1">
    <property type="nucleotide sequence ID" value="NZ_CP031356.1"/>
</dbReference>
<dbReference type="Gene3D" id="2.115.10.20">
    <property type="entry name" value="Glycosyl hydrolase domain, family 43"/>
    <property type="match status" value="1"/>
</dbReference>
<evidence type="ECO:0000313" key="10">
    <source>
        <dbReference type="Proteomes" id="UP000282185"/>
    </source>
</evidence>
<dbReference type="Proteomes" id="UP000254236">
    <property type="component" value="Chromosome"/>
</dbReference>
<reference evidence="8 10" key="2">
    <citation type="submission" date="2018-08" db="EMBL/GenBank/DDBJ databases">
        <title>Brachybacterium saurashtrense DSM 23186.</title>
        <authorList>
            <person name="Li Y."/>
        </authorList>
    </citation>
    <scope>NUCLEOTIDE SEQUENCE [LARGE SCALE GENOMIC DNA]</scope>
    <source>
        <strain evidence="8 10">DSM 23186</strain>
    </source>
</reference>
<evidence type="ECO:0000259" key="6">
    <source>
        <dbReference type="Pfam" id="PF00251"/>
    </source>
</evidence>
<proteinExistence type="inferred from homology"/>
<evidence type="ECO:0000256" key="2">
    <source>
        <dbReference type="ARBA" id="ARBA00012758"/>
    </source>
</evidence>
<accession>A0A345YT03</accession>
<keyword evidence="9" id="KW-1185">Reference proteome</keyword>
<evidence type="ECO:0000256" key="3">
    <source>
        <dbReference type="ARBA" id="ARBA00022801"/>
    </source>
</evidence>
<dbReference type="InterPro" id="IPR051214">
    <property type="entry name" value="GH32_Enzymes"/>
</dbReference>
<dbReference type="KEGG" id="bsau:DWV08_16470"/>
<evidence type="ECO:0000256" key="1">
    <source>
        <dbReference type="ARBA" id="ARBA00009902"/>
    </source>
</evidence>
<dbReference type="Proteomes" id="UP000282185">
    <property type="component" value="Unassembled WGS sequence"/>
</dbReference>
<dbReference type="SUPFAM" id="SSF75005">
    <property type="entry name" value="Arabinanase/levansucrase/invertase"/>
    <property type="match status" value="1"/>
</dbReference>
<feature type="region of interest" description="Disordered" evidence="5">
    <location>
        <begin position="1"/>
        <end position="27"/>
    </location>
</feature>
<dbReference type="EMBL" id="CP031356">
    <property type="protein sequence ID" value="AXK47055.1"/>
    <property type="molecule type" value="Genomic_DNA"/>
</dbReference>
<dbReference type="PANTHER" id="PTHR43101:SF1">
    <property type="entry name" value="BETA-FRUCTOSIDASE"/>
    <property type="match status" value="1"/>
</dbReference>
<organism evidence="8 10">
    <name type="scientific">Brachybacterium saurashtrense</name>
    <dbReference type="NCBI Taxonomy" id="556288"/>
    <lineage>
        <taxon>Bacteria</taxon>
        <taxon>Bacillati</taxon>
        <taxon>Actinomycetota</taxon>
        <taxon>Actinomycetes</taxon>
        <taxon>Micrococcales</taxon>
        <taxon>Dermabacteraceae</taxon>
        <taxon>Brachybacterium</taxon>
    </lineage>
</organism>
<protein>
    <recommendedName>
        <fullName evidence="2">beta-fructofuranosidase</fullName>
        <ecNumber evidence="2">3.2.1.26</ecNumber>
    </recommendedName>
</protein>
<sequence>MTTPPMNRSTDRSADGSTDSPVPADGTERAVHFPALHRVHERGWINDPNGILHHDGRWHVYFQHNPAAPRHTDIEWGHMASTDLVTWRPEPAGPVPRPGEVDRGGCWSGVGLVDTAADGTAVPTLVYSGVDGVDSSRAPVVVARTDETLERITRSALAAPVPEGLDLEGIRDPFLFTLEGRRWAIQGAGLREGDSVVPAILLFDAADLERWEYVGPLLTGRDEVAARHVPAEIWECPQLVRIGEDWVLMVSLWFRENQVPGSITEAAYLVGALEAGPDGTPVFTPRSGGAADRGPDFYAPQAVVDPAEDRVLAWGWSWEHRTRTQQQTDDQGWAGCLTFPRVLALAGDVLVSTPAAELAALRGEDLAATGGALELPAPFRAELRLDGAATVVLRRADGGEKTLLEHEGGEATLLLDGGIAELLPRASAPSTVRLYPLAEDTVRISGGIERAWALRLP</sequence>
<reference evidence="7 9" key="1">
    <citation type="submission" date="2018-07" db="EMBL/GenBank/DDBJ databases">
        <title>Brachybacterium saurashtrense DSM 23186 genome sequence.</title>
        <authorList>
            <person name="Guo L."/>
        </authorList>
    </citation>
    <scope>NUCLEOTIDE SEQUENCE [LARGE SCALE GENOMIC DNA]</scope>
    <source>
        <strain evidence="7 9">DSM 23186</strain>
    </source>
</reference>
<dbReference type="GO" id="GO:0005975">
    <property type="term" value="P:carbohydrate metabolic process"/>
    <property type="evidence" value="ECO:0007669"/>
    <property type="project" value="InterPro"/>
</dbReference>
<dbReference type="InterPro" id="IPR013148">
    <property type="entry name" value="Glyco_hydro_32_N"/>
</dbReference>
<dbReference type="PANTHER" id="PTHR43101">
    <property type="entry name" value="BETA-FRUCTOSIDASE"/>
    <property type="match status" value="1"/>
</dbReference>
<dbReference type="AlphaFoldDB" id="A0A345YT03"/>
<evidence type="ECO:0000313" key="7">
    <source>
        <dbReference type="EMBL" id="AXK47055.1"/>
    </source>
</evidence>
<dbReference type="OrthoDB" id="9776657at2"/>
<evidence type="ECO:0000313" key="9">
    <source>
        <dbReference type="Proteomes" id="UP000254236"/>
    </source>
</evidence>
<keyword evidence="3 8" id="KW-0378">Hydrolase</keyword>
<keyword evidence="4" id="KW-0326">Glycosidase</keyword>
<evidence type="ECO:0000313" key="8">
    <source>
        <dbReference type="EMBL" id="RRR20904.1"/>
    </source>
</evidence>
<dbReference type="EC" id="3.2.1.26" evidence="2"/>
<dbReference type="EMBL" id="QSWH01000011">
    <property type="protein sequence ID" value="RRR20904.1"/>
    <property type="molecule type" value="Genomic_DNA"/>
</dbReference>
<dbReference type="Pfam" id="PF00251">
    <property type="entry name" value="Glyco_hydro_32N"/>
    <property type="match status" value="1"/>
</dbReference>
<dbReference type="SMART" id="SM00640">
    <property type="entry name" value="Glyco_32"/>
    <property type="match status" value="1"/>
</dbReference>
<comment type="similarity">
    <text evidence="1">Belongs to the glycosyl hydrolase 32 family.</text>
</comment>
<dbReference type="CDD" id="cd08996">
    <property type="entry name" value="GH32_FFase"/>
    <property type="match status" value="1"/>
</dbReference>
<evidence type="ECO:0000256" key="4">
    <source>
        <dbReference type="ARBA" id="ARBA00023295"/>
    </source>
</evidence>
<evidence type="ECO:0000256" key="5">
    <source>
        <dbReference type="SAM" id="MobiDB-lite"/>
    </source>
</evidence>
<feature type="domain" description="Glycosyl hydrolase family 32 N-terminal" evidence="6">
    <location>
        <begin position="40"/>
        <end position="354"/>
    </location>
</feature>
<dbReference type="InterPro" id="IPR001362">
    <property type="entry name" value="Glyco_hydro_32"/>
</dbReference>
<dbReference type="InterPro" id="IPR023296">
    <property type="entry name" value="Glyco_hydro_beta-prop_sf"/>
</dbReference>
<dbReference type="GO" id="GO:0004564">
    <property type="term" value="F:beta-fructofuranosidase activity"/>
    <property type="evidence" value="ECO:0007669"/>
    <property type="project" value="UniProtKB-EC"/>
</dbReference>